<organism evidence="2 3">
    <name type="scientific">Paractinoplanes toevensis</name>
    <dbReference type="NCBI Taxonomy" id="571911"/>
    <lineage>
        <taxon>Bacteria</taxon>
        <taxon>Bacillati</taxon>
        <taxon>Actinomycetota</taxon>
        <taxon>Actinomycetes</taxon>
        <taxon>Micromonosporales</taxon>
        <taxon>Micromonosporaceae</taxon>
        <taxon>Paractinoplanes</taxon>
    </lineage>
</organism>
<evidence type="ECO:0000313" key="3">
    <source>
        <dbReference type="Proteomes" id="UP000677082"/>
    </source>
</evidence>
<keyword evidence="3" id="KW-1185">Reference proteome</keyword>
<sequence length="66" mass="7444">MSISILATADEFDFDGEFAALVANYARTQPIGEPLPPADETLRRRERRPSRGSADRRAIEHSMREV</sequence>
<proteinExistence type="predicted"/>
<dbReference type="AlphaFoldDB" id="A0A919T3S6"/>
<gene>
    <name evidence="2" type="ORF">Ato02nite_006170</name>
</gene>
<comment type="caution">
    <text evidence="2">The sequence shown here is derived from an EMBL/GenBank/DDBJ whole genome shotgun (WGS) entry which is preliminary data.</text>
</comment>
<dbReference type="EMBL" id="BOQN01000007">
    <property type="protein sequence ID" value="GIM88824.1"/>
    <property type="molecule type" value="Genomic_DNA"/>
</dbReference>
<feature type="region of interest" description="Disordered" evidence="1">
    <location>
        <begin position="29"/>
        <end position="66"/>
    </location>
</feature>
<dbReference type="Proteomes" id="UP000677082">
    <property type="component" value="Unassembled WGS sequence"/>
</dbReference>
<feature type="compositionally biased region" description="Basic and acidic residues" evidence="1">
    <location>
        <begin position="53"/>
        <end position="66"/>
    </location>
</feature>
<evidence type="ECO:0000313" key="2">
    <source>
        <dbReference type="EMBL" id="GIM88824.1"/>
    </source>
</evidence>
<accession>A0A919T3S6</accession>
<evidence type="ECO:0000256" key="1">
    <source>
        <dbReference type="SAM" id="MobiDB-lite"/>
    </source>
</evidence>
<reference evidence="2 3" key="1">
    <citation type="submission" date="2021-03" db="EMBL/GenBank/DDBJ databases">
        <title>Whole genome shotgun sequence of Actinoplanes toevensis NBRC 105298.</title>
        <authorList>
            <person name="Komaki H."/>
            <person name="Tamura T."/>
        </authorList>
    </citation>
    <scope>NUCLEOTIDE SEQUENCE [LARGE SCALE GENOMIC DNA]</scope>
    <source>
        <strain evidence="2 3">NBRC 105298</strain>
    </source>
</reference>
<name>A0A919T3S6_9ACTN</name>
<dbReference type="RefSeq" id="WP_213004806.1">
    <property type="nucleotide sequence ID" value="NZ_BOQN01000007.1"/>
</dbReference>
<protein>
    <submittedName>
        <fullName evidence="2">Uncharacterized protein</fullName>
    </submittedName>
</protein>